<accession>Q2JA58</accession>
<feature type="domain" description="Transposase IS4-like" evidence="1">
    <location>
        <begin position="183"/>
        <end position="360"/>
    </location>
</feature>
<dbReference type="GO" id="GO:0003677">
    <property type="term" value="F:DNA binding"/>
    <property type="evidence" value="ECO:0007669"/>
    <property type="project" value="InterPro"/>
</dbReference>
<reference evidence="4 5" key="2">
    <citation type="journal article" date="2007" name="Genome Res.">
        <title>Genome characteristics of facultatively symbiotic Frankia sp. strains reflect host range and host plant biogeography.</title>
        <authorList>
            <person name="Normand P."/>
            <person name="Lapierre P."/>
            <person name="Tisa L.S."/>
            <person name="Gogarten J.P."/>
            <person name="Alloisio N."/>
            <person name="Bagnarol E."/>
            <person name="Bassi C.A."/>
            <person name="Berry A.M."/>
            <person name="Bickhart D.M."/>
            <person name="Choisne N."/>
            <person name="Couloux A."/>
            <person name="Cournoyer B."/>
            <person name="Cruveiller S."/>
            <person name="Daubin V."/>
            <person name="Demange N."/>
            <person name="Francino M.P."/>
            <person name="Goltsman E."/>
            <person name="Huang Y."/>
            <person name="Kopp O.R."/>
            <person name="Labarre L."/>
            <person name="Lapidus A."/>
            <person name="Lavire C."/>
            <person name="Marechal J."/>
            <person name="Martinez M."/>
            <person name="Mastronunzio J.E."/>
            <person name="Mullin B.C."/>
            <person name="Niemann J."/>
            <person name="Pujic P."/>
            <person name="Rawnsley T."/>
            <person name="Rouy Z."/>
            <person name="Schenowitz C."/>
            <person name="Sellstedt A."/>
            <person name="Tavares F."/>
            <person name="Tomkins J.P."/>
            <person name="Vallenet D."/>
            <person name="Valverde C."/>
            <person name="Wall L.G."/>
            <person name="Wang Y."/>
            <person name="Medigue C."/>
            <person name="Benson D.R."/>
        </authorList>
    </citation>
    <scope>NUCLEOTIDE SEQUENCE [LARGE SCALE GENOMIC DNA]</scope>
    <source>
        <strain evidence="4">CcI3</strain>
        <strain evidence="5">DSM 45818 / CECT 9043 / CcI3</strain>
    </source>
</reference>
<dbReference type="PANTHER" id="PTHR30298:SF0">
    <property type="entry name" value="PROTEIN YBFL-RELATED"/>
    <property type="match status" value="1"/>
</dbReference>
<dbReference type="NCBIfam" id="NF033564">
    <property type="entry name" value="transpos_ISAs1"/>
    <property type="match status" value="1"/>
</dbReference>
<dbReference type="InterPro" id="IPR051698">
    <property type="entry name" value="Transposase_11-like"/>
</dbReference>
<dbReference type="InterPro" id="IPR032806">
    <property type="entry name" value="YbfD_N"/>
</dbReference>
<dbReference type="GO" id="GO:0006313">
    <property type="term" value="P:DNA transposition"/>
    <property type="evidence" value="ECO:0007669"/>
    <property type="project" value="InterPro"/>
</dbReference>
<evidence type="ECO:0000259" key="1">
    <source>
        <dbReference type="Pfam" id="PF01609"/>
    </source>
</evidence>
<name>Q2JA58_FRACC</name>
<dbReference type="eggNOG" id="COG5433">
    <property type="taxonomic scope" value="Bacteria"/>
</dbReference>
<gene>
    <name evidence="3" type="ordered locus">Francci3_1950</name>
    <name evidence="4" type="ordered locus">Francci3_2467</name>
</gene>
<dbReference type="EMBL" id="CP000249">
    <property type="protein sequence ID" value="ABD11834.1"/>
    <property type="molecule type" value="Genomic_DNA"/>
</dbReference>
<proteinExistence type="predicted"/>
<dbReference type="HOGENOM" id="CLU_046404_1_0_11"/>
<protein>
    <submittedName>
        <fullName evidence="4">Transposase, IS4 family</fullName>
    </submittedName>
</protein>
<dbReference type="Pfam" id="PF13808">
    <property type="entry name" value="DDE_Tnp_1_assoc"/>
    <property type="match status" value="1"/>
</dbReference>
<dbReference type="EMBL" id="CP000249">
    <property type="protein sequence ID" value="ABD11325.1"/>
    <property type="molecule type" value="Genomic_DNA"/>
</dbReference>
<feature type="domain" description="H repeat-associated protein N-terminal" evidence="2">
    <location>
        <begin position="30"/>
        <end position="116"/>
    </location>
</feature>
<evidence type="ECO:0000313" key="5">
    <source>
        <dbReference type="Proteomes" id="UP000001937"/>
    </source>
</evidence>
<dbReference type="GO" id="GO:0004803">
    <property type="term" value="F:transposase activity"/>
    <property type="evidence" value="ECO:0007669"/>
    <property type="project" value="InterPro"/>
</dbReference>
<keyword evidence="5" id="KW-1185">Reference proteome</keyword>
<dbReference type="Proteomes" id="UP000001937">
    <property type="component" value="Chromosome"/>
</dbReference>
<dbReference type="AlphaFoldDB" id="Q2JA58"/>
<evidence type="ECO:0000259" key="2">
    <source>
        <dbReference type="Pfam" id="PF13808"/>
    </source>
</evidence>
<evidence type="ECO:0000313" key="4">
    <source>
        <dbReference type="EMBL" id="ABD11834.1"/>
    </source>
</evidence>
<sequence length="401" mass="43870">MSVVSPMLWLECQQEQVEVSTAAQVAGLVAVLRRVPDWRDPRGVRYELAPVLALWVAGNIAGHDTTVAVWEWACALPVGVLAGLGFPRRVPSERTIRRIVEEGPPGQLDQALSGWTAAVAPGPADPGGLVAVAFDGKVMKGARSRPPQGSVRQEAVVEAVRHDTGTALGHQRVVAGDEIASVRRLVNRVCDHNTLVTTDCLHAHEPLARAIRAKGGHWLFSIKGNQPTVRAKLAGLPWDEFGNQHVTREKAHGRIEERALKALTPSAPSLVGFRGTRQVVKLARTTRRKKTTTSPAATSTEEFYLVTSLSTDQASPAQLARWARGHWTVEAIHHVRDRTMDEDRHTIRTKNAALNWAIARDTTISALRLAGYKNIRQARRATIRDPGLVLQIIALTSQNRL</sequence>
<dbReference type="STRING" id="106370.Francci3_1950"/>
<dbReference type="Pfam" id="PF01609">
    <property type="entry name" value="DDE_Tnp_1"/>
    <property type="match status" value="1"/>
</dbReference>
<dbReference type="InterPro" id="IPR002559">
    <property type="entry name" value="Transposase_11"/>
</dbReference>
<dbReference type="PANTHER" id="PTHR30298">
    <property type="entry name" value="H REPEAT-ASSOCIATED PREDICTED TRANSPOSASE"/>
    <property type="match status" value="1"/>
</dbReference>
<reference evidence="4" key="1">
    <citation type="submission" date="2006-01" db="EMBL/GenBank/DDBJ databases">
        <authorList>
            <consortium name="US DOE Joint Genome Institute"/>
            <person name="Copeland A."/>
            <person name="Lucas S."/>
            <person name="Lapidus A."/>
            <person name="Barry K."/>
            <person name="Detter J.C."/>
            <person name="Glavina T."/>
            <person name="Hammon N."/>
            <person name="Israni S."/>
            <person name="Pitluck S."/>
            <person name="Goltsman E."/>
            <person name="Martinez M."/>
            <person name="Schmutz J."/>
            <person name="Larimer F."/>
            <person name="Land M."/>
            <person name="Kyrpides N."/>
            <person name="Lykidis A."/>
            <person name="Francino P."/>
            <person name="Benson D.R."/>
            <person name="Huang Y."/>
            <person name="Mastronunzio J."/>
            <person name="Bickhart D."/>
            <person name="Niemann J."/>
            <person name="Rawnsley T."/>
            <person name="Tisa L.S."/>
            <person name="Richardson P."/>
        </authorList>
    </citation>
    <scope>NUCLEOTIDE SEQUENCE</scope>
    <source>
        <strain evidence="4">CcI3</strain>
    </source>
</reference>
<dbReference type="RefSeq" id="WP_011436384.1">
    <property type="nucleotide sequence ID" value="NC_007777.1"/>
</dbReference>
<evidence type="ECO:0000313" key="3">
    <source>
        <dbReference type="EMBL" id="ABD11325.1"/>
    </source>
</evidence>
<organism evidence="4 5">
    <name type="scientific">Frankia casuarinae (strain DSM 45818 / CECT 9043 / HFP020203 / CcI3)</name>
    <dbReference type="NCBI Taxonomy" id="106370"/>
    <lineage>
        <taxon>Bacteria</taxon>
        <taxon>Bacillati</taxon>
        <taxon>Actinomycetota</taxon>
        <taxon>Actinomycetes</taxon>
        <taxon>Frankiales</taxon>
        <taxon>Frankiaceae</taxon>
        <taxon>Frankia</taxon>
    </lineage>
</organism>
<dbReference type="KEGG" id="fra:Francci3_1950"/>
<dbReference type="InterPro" id="IPR047647">
    <property type="entry name" value="ISAs1_transpos"/>
</dbReference>
<dbReference type="KEGG" id="fra:Francci3_2467"/>